<dbReference type="AlphaFoldDB" id="A0A6P2D3K4"/>
<sequence length="120" mass="12337">MKLFRSFVIAAAVGLALSATAEHALAGGPKGCSNCGGIGAGGPPRTLFGGIGHKQPAFQAAPWYLYWPYDGHFMTPAPVNGAFYGPPVTGNFPVNPYFPGGGPGYQAPAIPQQMPAPHGR</sequence>
<keyword evidence="3" id="KW-1185">Reference proteome</keyword>
<protein>
    <submittedName>
        <fullName evidence="2">Uncharacterized protein</fullName>
    </submittedName>
</protein>
<feature type="chain" id="PRO_5027096570" evidence="1">
    <location>
        <begin position="27"/>
        <end position="120"/>
    </location>
</feature>
<reference evidence="2 3" key="1">
    <citation type="submission" date="2019-05" db="EMBL/GenBank/DDBJ databases">
        <authorList>
            <consortium name="Science for Life Laboratories"/>
        </authorList>
    </citation>
    <scope>NUCLEOTIDE SEQUENCE [LARGE SCALE GENOMIC DNA]</scope>
    <source>
        <strain evidence="2">Soil9</strain>
    </source>
</reference>
<keyword evidence="1" id="KW-0732">Signal</keyword>
<dbReference type="KEGG" id="gms:SOIL9_30400"/>
<accession>A0A6P2D3K4</accession>
<evidence type="ECO:0000313" key="3">
    <source>
        <dbReference type="Proteomes" id="UP000464178"/>
    </source>
</evidence>
<organism evidence="2 3">
    <name type="scientific">Gemmata massiliana</name>
    <dbReference type="NCBI Taxonomy" id="1210884"/>
    <lineage>
        <taxon>Bacteria</taxon>
        <taxon>Pseudomonadati</taxon>
        <taxon>Planctomycetota</taxon>
        <taxon>Planctomycetia</taxon>
        <taxon>Gemmatales</taxon>
        <taxon>Gemmataceae</taxon>
        <taxon>Gemmata</taxon>
    </lineage>
</organism>
<proteinExistence type="predicted"/>
<evidence type="ECO:0000313" key="2">
    <source>
        <dbReference type="EMBL" id="VTR94674.1"/>
    </source>
</evidence>
<evidence type="ECO:0000256" key="1">
    <source>
        <dbReference type="SAM" id="SignalP"/>
    </source>
</evidence>
<dbReference type="Proteomes" id="UP000464178">
    <property type="component" value="Chromosome"/>
</dbReference>
<dbReference type="RefSeq" id="WP_162669177.1">
    <property type="nucleotide sequence ID" value="NZ_LR593886.1"/>
</dbReference>
<feature type="signal peptide" evidence="1">
    <location>
        <begin position="1"/>
        <end position="26"/>
    </location>
</feature>
<dbReference type="EMBL" id="LR593886">
    <property type="protein sequence ID" value="VTR94674.1"/>
    <property type="molecule type" value="Genomic_DNA"/>
</dbReference>
<name>A0A6P2D3K4_9BACT</name>
<gene>
    <name evidence="2" type="ORF">SOIL9_30400</name>
</gene>